<reference evidence="1 2" key="1">
    <citation type="submission" date="2019-09" db="EMBL/GenBank/DDBJ databases">
        <title>Genome sequence and assembly of Adhaeribacter sp.</title>
        <authorList>
            <person name="Chhetri G."/>
        </authorList>
    </citation>
    <scope>NUCLEOTIDE SEQUENCE [LARGE SCALE GENOMIC DNA]</scope>
    <source>
        <strain evidence="1 2">DK36</strain>
    </source>
</reference>
<evidence type="ECO:0000313" key="1">
    <source>
        <dbReference type="EMBL" id="KAA5547943.1"/>
    </source>
</evidence>
<protein>
    <submittedName>
        <fullName evidence="1">Uncharacterized protein</fullName>
    </submittedName>
</protein>
<name>A0A5M6DKE9_9BACT</name>
<accession>A0A5M6DKE9</accession>
<sequence>MKRNYLFFTLLSFTVLNSCTTNNQISQENPAAIPLSSNPNFQVNNVPEPGSINNQAQKIFERHIKVLNEKAPENLAVYSQLVDVPGKTTYTAMGNPLATADTTKFKNTGFVTRQLSGLAYLHKRGVDRKGKFISAEYLFKTANGYYYLLGYAPVQHLIPNEEDVIIAQDSLDRKSTGLMRTLIIK</sequence>
<evidence type="ECO:0000313" key="2">
    <source>
        <dbReference type="Proteomes" id="UP000323426"/>
    </source>
</evidence>
<dbReference type="AlphaFoldDB" id="A0A5M6DKE9"/>
<comment type="caution">
    <text evidence="1">The sequence shown here is derived from an EMBL/GenBank/DDBJ whole genome shotgun (WGS) entry which is preliminary data.</text>
</comment>
<dbReference type="Proteomes" id="UP000323426">
    <property type="component" value="Unassembled WGS sequence"/>
</dbReference>
<gene>
    <name evidence="1" type="ORF">F0145_08380</name>
</gene>
<dbReference type="RefSeq" id="WP_150087859.1">
    <property type="nucleotide sequence ID" value="NZ_VWSF01000004.1"/>
</dbReference>
<dbReference type="EMBL" id="VWSF01000004">
    <property type="protein sequence ID" value="KAA5547943.1"/>
    <property type="molecule type" value="Genomic_DNA"/>
</dbReference>
<proteinExistence type="predicted"/>
<keyword evidence="2" id="KW-1185">Reference proteome</keyword>
<organism evidence="1 2">
    <name type="scientific">Adhaeribacter rhizoryzae</name>
    <dbReference type="NCBI Taxonomy" id="2607907"/>
    <lineage>
        <taxon>Bacteria</taxon>
        <taxon>Pseudomonadati</taxon>
        <taxon>Bacteroidota</taxon>
        <taxon>Cytophagia</taxon>
        <taxon>Cytophagales</taxon>
        <taxon>Hymenobacteraceae</taxon>
        <taxon>Adhaeribacter</taxon>
    </lineage>
</organism>